<evidence type="ECO:0000256" key="8">
    <source>
        <dbReference type="PIRSR" id="PIRSR000477-2"/>
    </source>
</evidence>
<dbReference type="Gene3D" id="3.40.50.1580">
    <property type="entry name" value="Nucleoside phosphorylase domain"/>
    <property type="match status" value="1"/>
</dbReference>
<dbReference type="SUPFAM" id="SSF53167">
    <property type="entry name" value="Purine and uridine phosphorylases"/>
    <property type="match status" value="1"/>
</dbReference>
<comment type="catalytic activity">
    <reaction evidence="6">
        <text>a purine 2'-deoxy-D-ribonucleoside + phosphate = a purine nucleobase + 2-deoxy-alpha-D-ribose 1-phosphate</text>
        <dbReference type="Rhea" id="RHEA:36431"/>
        <dbReference type="ChEBI" id="CHEBI:26386"/>
        <dbReference type="ChEBI" id="CHEBI:43474"/>
        <dbReference type="ChEBI" id="CHEBI:57259"/>
        <dbReference type="ChEBI" id="CHEBI:142361"/>
        <dbReference type="EC" id="2.4.2.1"/>
    </reaction>
</comment>
<proteinExistence type="inferred from homology"/>
<dbReference type="NCBIfam" id="TIGR01700">
    <property type="entry name" value="PNPH"/>
    <property type="match status" value="1"/>
</dbReference>
<dbReference type="GO" id="GO:0005737">
    <property type="term" value="C:cytoplasm"/>
    <property type="evidence" value="ECO:0007669"/>
    <property type="project" value="TreeGrafter"/>
</dbReference>
<feature type="binding site" evidence="8">
    <location>
        <position position="198"/>
    </location>
    <ligand>
        <name>a purine D-ribonucleoside</name>
        <dbReference type="ChEBI" id="CHEBI:142355"/>
    </ligand>
</feature>
<feature type="binding site" evidence="8">
    <location>
        <position position="32"/>
    </location>
    <ligand>
        <name>phosphate</name>
        <dbReference type="ChEBI" id="CHEBI:43474"/>
    </ligand>
</feature>
<protein>
    <recommendedName>
        <fullName evidence="7">Purine nucleoside phosphorylase</fullName>
        <ecNumber evidence="7">2.4.2.1</ecNumber>
    </recommendedName>
    <alternativeName>
        <fullName evidence="7">Inosine-guanosine phosphorylase</fullName>
    </alternativeName>
</protein>
<dbReference type="NCBIfam" id="TIGR01697">
    <property type="entry name" value="PNPH-PUNA-XAPA"/>
    <property type="match status" value="1"/>
</dbReference>
<evidence type="ECO:0000313" key="10">
    <source>
        <dbReference type="EMBL" id="HDX30437.1"/>
    </source>
</evidence>
<feature type="binding site" evidence="8">
    <location>
        <position position="63"/>
    </location>
    <ligand>
        <name>phosphate</name>
        <dbReference type="ChEBI" id="CHEBI:43474"/>
    </ligand>
</feature>
<name>A0A7C1FE34_9CHLR</name>
<evidence type="ECO:0000259" key="9">
    <source>
        <dbReference type="Pfam" id="PF01048"/>
    </source>
</evidence>
<comment type="pathway">
    <text evidence="2 7">Purine metabolism; purine nucleoside salvage.</text>
</comment>
<comment type="similarity">
    <text evidence="3 7">Belongs to the PNP/MTAP phosphorylase family.</text>
</comment>
<feature type="domain" description="Nucleoside phosphorylase" evidence="9">
    <location>
        <begin position="26"/>
        <end position="276"/>
    </location>
</feature>
<dbReference type="GO" id="GO:0009116">
    <property type="term" value="P:nucleoside metabolic process"/>
    <property type="evidence" value="ECO:0007669"/>
    <property type="project" value="InterPro"/>
</dbReference>
<keyword evidence="4 7" id="KW-0328">Glycosyltransferase</keyword>
<dbReference type="EC" id="2.4.2.1" evidence="7"/>
<dbReference type="InterPro" id="IPR000845">
    <property type="entry name" value="Nucleoside_phosphorylase_d"/>
</dbReference>
<feature type="binding site" evidence="8">
    <location>
        <position position="115"/>
    </location>
    <ligand>
        <name>phosphate</name>
        <dbReference type="ChEBI" id="CHEBI:43474"/>
    </ligand>
</feature>
<dbReference type="PIRSF" id="PIRSF000477">
    <property type="entry name" value="PurNPase"/>
    <property type="match status" value="1"/>
</dbReference>
<reference evidence="10" key="1">
    <citation type="journal article" date="2020" name="mSystems">
        <title>Genome- and Community-Level Interaction Insights into Carbon Utilization and Element Cycling Functions of Hydrothermarchaeota in Hydrothermal Sediment.</title>
        <authorList>
            <person name="Zhou Z."/>
            <person name="Liu Y."/>
            <person name="Xu W."/>
            <person name="Pan J."/>
            <person name="Luo Z.H."/>
            <person name="Li M."/>
        </authorList>
    </citation>
    <scope>NUCLEOTIDE SEQUENCE [LARGE SCALE GENOMIC DNA]</scope>
    <source>
        <strain evidence="10">SpSt-289</strain>
    </source>
</reference>
<accession>A0A7C1FE34</accession>
<dbReference type="GO" id="GO:0004731">
    <property type="term" value="F:purine-nucleoside phosphorylase activity"/>
    <property type="evidence" value="ECO:0007669"/>
    <property type="project" value="UniProtKB-EC"/>
</dbReference>
<sequence length="300" mass="32146">METFTLTQYDEAADYIRLHIRCQPQIGLILGSGLSELAAQIEDADVIPYAEIPHFPVSTVAGHAGRLVIGRLKGCAVCAMQGRFHYYEGYSMQQVTLPVRVMKRLGVQTLILTNAAGGLNPNFRVGDIMVIEDHINLIGMAGVNPLRGPNLDAFGPRFPAANRIYTPRLRALVQEVATELGIPVQRGVYLQLSGPNFESPAEVRMLQRLGADAVGMSTAAEAMVAHHAGMEVLGFSTITNVAIGDLEATAQPSHEEVMEAGRVIVPRLTALLLGVLQRLTGDGSTRQAVAVNQAETAQGG</sequence>
<evidence type="ECO:0000256" key="2">
    <source>
        <dbReference type="ARBA" id="ARBA00005058"/>
    </source>
</evidence>
<dbReference type="UniPathway" id="UPA00606"/>
<dbReference type="InterPro" id="IPR035994">
    <property type="entry name" value="Nucleoside_phosphorylase_sf"/>
</dbReference>
<comment type="function">
    <text evidence="1">The purine nucleoside phosphorylases catalyze the phosphorolytic breakdown of the N-glycosidic bond in the beta-(deoxy)ribonucleoside molecules, with the formation of the corresponding free purine bases and pentose-1-phosphate. Cleaves guanosine, inosine, 2'-deoxyguanosine and 2'-deoxyinosine.</text>
</comment>
<feature type="binding site" evidence="8">
    <location>
        <position position="217"/>
    </location>
    <ligand>
        <name>phosphate</name>
        <dbReference type="ChEBI" id="CHEBI:43474"/>
    </ligand>
</feature>
<evidence type="ECO:0000256" key="1">
    <source>
        <dbReference type="ARBA" id="ARBA00002678"/>
    </source>
</evidence>
<feature type="binding site" evidence="8">
    <location>
        <position position="240"/>
    </location>
    <ligand>
        <name>a purine D-ribonucleoside</name>
        <dbReference type="ChEBI" id="CHEBI:142355"/>
    </ligand>
</feature>
<dbReference type="PANTHER" id="PTHR11904:SF9">
    <property type="entry name" value="PURINE NUCLEOSIDE PHOSPHORYLASE-RELATED"/>
    <property type="match status" value="1"/>
</dbReference>
<organism evidence="10">
    <name type="scientific">Caldilinea aerophila</name>
    <dbReference type="NCBI Taxonomy" id="133453"/>
    <lineage>
        <taxon>Bacteria</taxon>
        <taxon>Bacillati</taxon>
        <taxon>Chloroflexota</taxon>
        <taxon>Caldilineae</taxon>
        <taxon>Caldilineales</taxon>
        <taxon>Caldilineaceae</taxon>
        <taxon>Caldilinea</taxon>
    </lineage>
</organism>
<comment type="caution">
    <text evidence="10">The sequence shown here is derived from an EMBL/GenBank/DDBJ whole genome shotgun (WGS) entry which is preliminary data.</text>
</comment>
<dbReference type="CDD" id="cd09009">
    <property type="entry name" value="PNP-EcPNPII_like"/>
    <property type="match status" value="1"/>
</dbReference>
<evidence type="ECO:0000256" key="7">
    <source>
        <dbReference type="PIRNR" id="PIRNR000477"/>
    </source>
</evidence>
<keyword evidence="5 7" id="KW-0808">Transferase</keyword>
<dbReference type="InterPro" id="IPR011268">
    <property type="entry name" value="Purine_phosphorylase"/>
</dbReference>
<dbReference type="FunFam" id="3.40.50.1580:FF:000004">
    <property type="entry name" value="Purine nucleoside phosphorylase"/>
    <property type="match status" value="1"/>
</dbReference>
<evidence type="ECO:0000256" key="5">
    <source>
        <dbReference type="ARBA" id="ARBA00022679"/>
    </source>
</evidence>
<evidence type="ECO:0000256" key="3">
    <source>
        <dbReference type="ARBA" id="ARBA00006751"/>
    </source>
</evidence>
<evidence type="ECO:0000256" key="6">
    <source>
        <dbReference type="ARBA" id="ARBA00048556"/>
    </source>
</evidence>
<dbReference type="EMBL" id="DSMG01000038">
    <property type="protein sequence ID" value="HDX30437.1"/>
    <property type="molecule type" value="Genomic_DNA"/>
</dbReference>
<gene>
    <name evidence="10" type="ORF">ENQ20_02975</name>
</gene>
<dbReference type="Pfam" id="PF01048">
    <property type="entry name" value="PNP_UDP_1"/>
    <property type="match status" value="1"/>
</dbReference>
<feature type="binding site" evidence="8">
    <location>
        <begin position="83"/>
        <end position="85"/>
    </location>
    <ligand>
        <name>phosphate</name>
        <dbReference type="ChEBI" id="CHEBI:43474"/>
    </ligand>
</feature>
<dbReference type="AlphaFoldDB" id="A0A7C1FE34"/>
<evidence type="ECO:0000256" key="4">
    <source>
        <dbReference type="ARBA" id="ARBA00022676"/>
    </source>
</evidence>
<dbReference type="NCBIfam" id="NF006054">
    <property type="entry name" value="PRK08202.1"/>
    <property type="match status" value="1"/>
</dbReference>
<dbReference type="PANTHER" id="PTHR11904">
    <property type="entry name" value="METHYLTHIOADENOSINE/PURINE NUCLEOSIDE PHOSPHORYLASE"/>
    <property type="match status" value="1"/>
</dbReference>
<dbReference type="InterPro" id="IPR011270">
    <property type="entry name" value="Pur_Nuc_Pase_Ino/Guo-sp"/>
</dbReference>